<name>A0A9W8RA43_9HYPO</name>
<accession>A0A9W8RA43</accession>
<dbReference type="AlphaFoldDB" id="A0A9W8RA43"/>
<organism evidence="1 2">
    <name type="scientific">Fusarium falciforme</name>
    <dbReference type="NCBI Taxonomy" id="195108"/>
    <lineage>
        <taxon>Eukaryota</taxon>
        <taxon>Fungi</taxon>
        <taxon>Dikarya</taxon>
        <taxon>Ascomycota</taxon>
        <taxon>Pezizomycotina</taxon>
        <taxon>Sordariomycetes</taxon>
        <taxon>Hypocreomycetidae</taxon>
        <taxon>Hypocreales</taxon>
        <taxon>Nectriaceae</taxon>
        <taxon>Fusarium</taxon>
        <taxon>Fusarium solani species complex</taxon>
    </lineage>
</organism>
<dbReference type="Proteomes" id="UP001152087">
    <property type="component" value="Unassembled WGS sequence"/>
</dbReference>
<comment type="caution">
    <text evidence="1">The sequence shown here is derived from an EMBL/GenBank/DDBJ whole genome shotgun (WGS) entry which is preliminary data.</text>
</comment>
<gene>
    <name evidence="1" type="ORF">NW755_004935</name>
</gene>
<keyword evidence="2" id="KW-1185">Reference proteome</keyword>
<evidence type="ECO:0000313" key="2">
    <source>
        <dbReference type="Proteomes" id="UP001152087"/>
    </source>
</evidence>
<proteinExistence type="predicted"/>
<protein>
    <submittedName>
        <fullName evidence="1">Uncharacterized protein</fullName>
    </submittedName>
</protein>
<dbReference type="EMBL" id="JAOQAV010000010">
    <property type="protein sequence ID" value="KAJ4190722.1"/>
    <property type="molecule type" value="Genomic_DNA"/>
</dbReference>
<reference evidence="1" key="1">
    <citation type="submission" date="2022-09" db="EMBL/GenBank/DDBJ databases">
        <title>Fusarium specimens isolated from Avocado Roots.</title>
        <authorList>
            <person name="Stajich J."/>
            <person name="Roper C."/>
            <person name="Heimlech-Rivalta G."/>
        </authorList>
    </citation>
    <scope>NUCLEOTIDE SEQUENCE</scope>
    <source>
        <strain evidence="1">A02</strain>
    </source>
</reference>
<evidence type="ECO:0000313" key="1">
    <source>
        <dbReference type="EMBL" id="KAJ4190722.1"/>
    </source>
</evidence>
<sequence length="129" mass="13937">MYGWMSEALSDWLPGNIPAKHIATQPLFLCTCSNMTVLLGPDQTLRDLDAPSIPYPHVSYIMPHPYTGQPCLVSHRHCFLTSAFFHSASLASVPLTLPSLPHPQAPPAACPSTARLPCLLMAPEPPPAV</sequence>